<organism evidence="2 3">
    <name type="scientific">Micromonospora zingiberis</name>
    <dbReference type="NCBI Taxonomy" id="2053011"/>
    <lineage>
        <taxon>Bacteria</taxon>
        <taxon>Bacillati</taxon>
        <taxon>Actinomycetota</taxon>
        <taxon>Actinomycetes</taxon>
        <taxon>Micromonosporales</taxon>
        <taxon>Micromonosporaceae</taxon>
        <taxon>Micromonospora</taxon>
    </lineage>
</organism>
<dbReference type="AlphaFoldDB" id="A0A4R0GMI5"/>
<protein>
    <submittedName>
        <fullName evidence="2">TIGR03086 family protein</fullName>
    </submittedName>
</protein>
<name>A0A4R0GMI5_9ACTN</name>
<dbReference type="InterPro" id="IPR034660">
    <property type="entry name" value="DinB/YfiT-like"/>
</dbReference>
<dbReference type="EMBL" id="SJJR01000008">
    <property type="protein sequence ID" value="TCB96769.1"/>
    <property type="molecule type" value="Genomic_DNA"/>
</dbReference>
<dbReference type="GO" id="GO:0046872">
    <property type="term" value="F:metal ion binding"/>
    <property type="evidence" value="ECO:0007669"/>
    <property type="project" value="InterPro"/>
</dbReference>
<evidence type="ECO:0000259" key="1">
    <source>
        <dbReference type="Pfam" id="PF11716"/>
    </source>
</evidence>
<sequence length="204" mass="22051">MNRAPACVDGPAAGPAYSAGMDEVVQRYLRRSDTFARTVATVPETGWDAPTPCGDWTVRDLAAHVAEMNTIHLGRVDTSAPAVPSVTGDPLAAWQSIQREVCRGLTDPAIASVPVGGRLGDWTYAEIIDRAVGVELVVHHWDLARALGWRARIDPADVAHLWQTIELVGEEEVRFGFGPAVPAPTDADEQARLLAYLGRYDDGR</sequence>
<dbReference type="InterPro" id="IPR017517">
    <property type="entry name" value="Maleyloyr_isom"/>
</dbReference>
<feature type="domain" description="Mycothiol-dependent maleylpyruvate isomerase metal-binding" evidence="1">
    <location>
        <begin position="32"/>
        <end position="144"/>
    </location>
</feature>
<reference evidence="2 3" key="1">
    <citation type="submission" date="2019-02" db="EMBL/GenBank/DDBJ databases">
        <title>Jishengella sp. nov., isolated from a root of Zingiber montanum.</title>
        <authorList>
            <person name="Kuncharoen N."/>
            <person name="Kudo T."/>
            <person name="Masahiro Y."/>
            <person name="Ohkuma M."/>
            <person name="Tanasupawat S."/>
        </authorList>
    </citation>
    <scope>NUCLEOTIDE SEQUENCE [LARGE SCALE GENOMIC DNA]</scope>
    <source>
        <strain evidence="2 3">PLAI 1-1</strain>
    </source>
</reference>
<dbReference type="OrthoDB" id="5185819at2"/>
<dbReference type="Pfam" id="PF11716">
    <property type="entry name" value="MDMPI_N"/>
    <property type="match status" value="1"/>
</dbReference>
<dbReference type="Gene3D" id="1.20.120.450">
    <property type="entry name" value="dinb family like domain"/>
    <property type="match status" value="1"/>
</dbReference>
<proteinExistence type="predicted"/>
<dbReference type="NCBIfam" id="TIGR03083">
    <property type="entry name" value="maleylpyruvate isomerase family mycothiol-dependent enzyme"/>
    <property type="match status" value="1"/>
</dbReference>
<dbReference type="Proteomes" id="UP000292274">
    <property type="component" value="Unassembled WGS sequence"/>
</dbReference>
<evidence type="ECO:0000313" key="3">
    <source>
        <dbReference type="Proteomes" id="UP000292274"/>
    </source>
</evidence>
<gene>
    <name evidence="2" type="ORF">E0H26_14200</name>
</gene>
<evidence type="ECO:0000313" key="2">
    <source>
        <dbReference type="EMBL" id="TCB96769.1"/>
    </source>
</evidence>
<accession>A0A4R0GMI5</accession>
<dbReference type="SUPFAM" id="SSF109854">
    <property type="entry name" value="DinB/YfiT-like putative metalloenzymes"/>
    <property type="match status" value="1"/>
</dbReference>
<keyword evidence="3" id="KW-1185">Reference proteome</keyword>
<dbReference type="InterPro" id="IPR017520">
    <property type="entry name" value="CHP03086"/>
</dbReference>
<comment type="caution">
    <text evidence="2">The sequence shown here is derived from an EMBL/GenBank/DDBJ whole genome shotgun (WGS) entry which is preliminary data.</text>
</comment>
<dbReference type="NCBIfam" id="TIGR03086">
    <property type="entry name" value="TIGR03086 family metal-binding protein"/>
    <property type="match status" value="1"/>
</dbReference>
<dbReference type="InterPro" id="IPR024344">
    <property type="entry name" value="MDMPI_metal-binding"/>
</dbReference>